<protein>
    <recommendedName>
        <fullName evidence="14">Calcium-transporting ATPase</fullName>
        <ecNumber evidence="14">7.2.2.10</ecNumber>
    </recommendedName>
</protein>
<feature type="transmembrane region" description="Helical" evidence="14">
    <location>
        <begin position="880"/>
        <end position="901"/>
    </location>
</feature>
<dbReference type="SUPFAM" id="SSF56784">
    <property type="entry name" value="HAD-like"/>
    <property type="match status" value="1"/>
</dbReference>
<dbReference type="GO" id="GO:0016887">
    <property type="term" value="F:ATP hydrolysis activity"/>
    <property type="evidence" value="ECO:0007669"/>
    <property type="project" value="InterPro"/>
</dbReference>
<keyword evidence="2 14" id="KW-0813">Transport</keyword>
<comment type="subcellular location">
    <subcellularLocation>
        <location evidence="1">Endomembrane system</location>
        <topology evidence="1">Multi-pass membrane protein</topology>
    </subcellularLocation>
    <subcellularLocation>
        <location evidence="14">Membrane</location>
        <topology evidence="14">Multi-pass membrane protein</topology>
    </subcellularLocation>
</comment>
<evidence type="ECO:0000256" key="3">
    <source>
        <dbReference type="ARBA" id="ARBA00022568"/>
    </source>
</evidence>
<dbReference type="PROSITE" id="PS00154">
    <property type="entry name" value="ATPASE_E1_E2"/>
    <property type="match status" value="1"/>
</dbReference>
<evidence type="ECO:0000256" key="1">
    <source>
        <dbReference type="ARBA" id="ARBA00004127"/>
    </source>
</evidence>
<feature type="transmembrane region" description="Helical" evidence="14">
    <location>
        <begin position="1016"/>
        <end position="1036"/>
    </location>
</feature>
<dbReference type="InterPro" id="IPR044492">
    <property type="entry name" value="P_typ_ATPase_HD_dom"/>
</dbReference>
<keyword evidence="10" id="KW-1278">Translocase</keyword>
<dbReference type="NCBIfam" id="TIGR01494">
    <property type="entry name" value="ATPase_P-type"/>
    <property type="match status" value="2"/>
</dbReference>
<feature type="transmembrane region" description="Helical" evidence="14">
    <location>
        <begin position="105"/>
        <end position="123"/>
    </location>
</feature>
<dbReference type="SMART" id="SM00831">
    <property type="entry name" value="Cation_ATPase_N"/>
    <property type="match status" value="1"/>
</dbReference>
<dbReference type="GO" id="GO:0005886">
    <property type="term" value="C:plasma membrane"/>
    <property type="evidence" value="ECO:0007669"/>
    <property type="project" value="TreeGrafter"/>
</dbReference>
<keyword evidence="3 14" id="KW-0109">Calcium transport</keyword>
<dbReference type="Pfam" id="PF00690">
    <property type="entry name" value="Cation_ATPase_N"/>
    <property type="match status" value="1"/>
</dbReference>
<proteinExistence type="inferred from homology"/>
<dbReference type="InterPro" id="IPR023214">
    <property type="entry name" value="HAD_sf"/>
</dbReference>
<reference evidence="17" key="1">
    <citation type="journal article" date="2016" name="Proc. Natl. Acad. Sci. U.S.A.">
        <title>Comparative genomics of biotechnologically important yeasts.</title>
        <authorList>
            <person name="Riley R."/>
            <person name="Haridas S."/>
            <person name="Wolfe K.H."/>
            <person name="Lopes M.R."/>
            <person name="Hittinger C.T."/>
            <person name="Goeker M."/>
            <person name="Salamov A.A."/>
            <person name="Wisecaver J.H."/>
            <person name="Long T.M."/>
            <person name="Calvey C.H."/>
            <person name="Aerts A.L."/>
            <person name="Barry K.W."/>
            <person name="Choi C."/>
            <person name="Clum A."/>
            <person name="Coughlan A.Y."/>
            <person name="Deshpande S."/>
            <person name="Douglass A.P."/>
            <person name="Hanson S.J."/>
            <person name="Klenk H.-P."/>
            <person name="LaButti K.M."/>
            <person name="Lapidus A."/>
            <person name="Lindquist E.A."/>
            <person name="Lipzen A.M."/>
            <person name="Meier-Kolthoff J.P."/>
            <person name="Ohm R.A."/>
            <person name="Otillar R.P."/>
            <person name="Pangilinan J.L."/>
            <person name="Peng Y."/>
            <person name="Rokas A."/>
            <person name="Rosa C.A."/>
            <person name="Scheuner C."/>
            <person name="Sibirny A.A."/>
            <person name="Slot J.C."/>
            <person name="Stielow J.B."/>
            <person name="Sun H."/>
            <person name="Kurtzman C.P."/>
            <person name="Blackwell M."/>
            <person name="Grigoriev I.V."/>
            <person name="Jeffries T.W."/>
        </authorList>
    </citation>
    <scope>NUCLEOTIDE SEQUENCE [LARGE SCALE GENOMIC DNA]</scope>
    <source>
        <strain evidence="17">NRRL Y-1626</strain>
    </source>
</reference>
<evidence type="ECO:0000256" key="11">
    <source>
        <dbReference type="ARBA" id="ARBA00022989"/>
    </source>
</evidence>
<comment type="function">
    <text evidence="14">Catalyzes the hydrolysis of ATP coupled with the transport of calcium.</text>
</comment>
<gene>
    <name evidence="16" type="ORF">HANVADRAFT_52403</name>
</gene>
<dbReference type="InterPro" id="IPR008250">
    <property type="entry name" value="ATPase_P-typ_transduc_dom_A_sf"/>
</dbReference>
<evidence type="ECO:0000256" key="10">
    <source>
        <dbReference type="ARBA" id="ARBA00022967"/>
    </source>
</evidence>
<evidence type="ECO:0000256" key="7">
    <source>
        <dbReference type="ARBA" id="ARBA00022837"/>
    </source>
</evidence>
<feature type="transmembrane region" description="Helical" evidence="14">
    <location>
        <begin position="857"/>
        <end position="874"/>
    </location>
</feature>
<comment type="catalytic activity">
    <reaction evidence="14">
        <text>Ca(2+)(in) + ATP + H2O = Ca(2+)(out) + ADP + phosphate + H(+)</text>
        <dbReference type="Rhea" id="RHEA:18105"/>
        <dbReference type="ChEBI" id="CHEBI:15377"/>
        <dbReference type="ChEBI" id="CHEBI:15378"/>
        <dbReference type="ChEBI" id="CHEBI:29108"/>
        <dbReference type="ChEBI" id="CHEBI:30616"/>
        <dbReference type="ChEBI" id="CHEBI:43474"/>
        <dbReference type="ChEBI" id="CHEBI:456216"/>
        <dbReference type="EC" id="7.2.2.10"/>
    </reaction>
</comment>
<evidence type="ECO:0000256" key="13">
    <source>
        <dbReference type="ARBA" id="ARBA00023136"/>
    </source>
</evidence>
<keyword evidence="5" id="KW-0479">Metal-binding</keyword>
<dbReference type="InterPro" id="IPR006068">
    <property type="entry name" value="ATPase_P-typ_cation-transptr_C"/>
</dbReference>
<dbReference type="SUPFAM" id="SSF81665">
    <property type="entry name" value="Calcium ATPase, transmembrane domain M"/>
    <property type="match status" value="1"/>
</dbReference>
<dbReference type="GO" id="GO:0046872">
    <property type="term" value="F:metal ion binding"/>
    <property type="evidence" value="ECO:0007669"/>
    <property type="project" value="UniProtKB-KW"/>
</dbReference>
<feature type="transmembrane region" description="Helical" evidence="14">
    <location>
        <begin position="1048"/>
        <end position="1070"/>
    </location>
</feature>
<evidence type="ECO:0000256" key="12">
    <source>
        <dbReference type="ARBA" id="ARBA00023065"/>
    </source>
</evidence>
<dbReference type="Pfam" id="PF13246">
    <property type="entry name" value="Cation_ATPase"/>
    <property type="match status" value="1"/>
</dbReference>
<dbReference type="InterPro" id="IPR001757">
    <property type="entry name" value="P_typ_ATPase"/>
</dbReference>
<keyword evidence="17" id="KW-1185">Reference proteome</keyword>
<feature type="transmembrane region" description="Helical" evidence="14">
    <location>
        <begin position="143"/>
        <end position="162"/>
    </location>
</feature>
<dbReference type="SUPFAM" id="SSF81653">
    <property type="entry name" value="Calcium ATPase, transduction domain A"/>
    <property type="match status" value="1"/>
</dbReference>
<keyword evidence="6 14" id="KW-0547">Nucleotide-binding</keyword>
<dbReference type="SFLD" id="SFLDS00003">
    <property type="entry name" value="Haloacid_Dehalogenase"/>
    <property type="match status" value="1"/>
</dbReference>
<dbReference type="GO" id="GO:0005524">
    <property type="term" value="F:ATP binding"/>
    <property type="evidence" value="ECO:0007669"/>
    <property type="project" value="UniProtKB-KW"/>
</dbReference>
<keyword evidence="8 14" id="KW-0067">ATP-binding</keyword>
<organism evidence="16 17">
    <name type="scientific">Hanseniaspora valbyensis NRRL Y-1626</name>
    <dbReference type="NCBI Taxonomy" id="766949"/>
    <lineage>
        <taxon>Eukaryota</taxon>
        <taxon>Fungi</taxon>
        <taxon>Dikarya</taxon>
        <taxon>Ascomycota</taxon>
        <taxon>Saccharomycotina</taxon>
        <taxon>Saccharomycetes</taxon>
        <taxon>Saccharomycodales</taxon>
        <taxon>Saccharomycodaceae</taxon>
        <taxon>Hanseniaspora</taxon>
    </lineage>
</organism>
<evidence type="ECO:0000256" key="8">
    <source>
        <dbReference type="ARBA" id="ARBA00022840"/>
    </source>
</evidence>
<sequence>MSETNLIADEASLPNQQSTELTINTLTIKQLAALHDPKSIKEFKYIFNNSTESFYNALETDPKDGLSMETLKKELRHKNFGVNKLPIREPKPFWKLCWEALQDRTLIILTIAAIVSLALGLYELLGQPSEYDSEGVKVPSVDWVEGVAILVAVVVVVLVGAVNDYQKELQFKNLSSQEQTNKKINLLREGLLLESTLDNLVVGDLLDLKTGDVIPCDCVLVSGFLQMDESSITGESDTIKKLPIDVSLKYSNEHPDSDIPTDQELPDPMIISGALVIEGSGRAIVTAVGEHSMNGRTMMALHTEDEMTSETPLQKRLTVLADNISIFGLLASVLLFLVLLIKFCVTVAPKGKINPSTDTPYTSTQKGNKFMNILITCIALIAVAIPEGLPLAVTLALAFATKRMFKDGNLVRRLVGCEVMGSATCINTDKTGTLTMNKMTVVKTFLGMDEYDLEEVTSAQKLHSAINDDIQISLLENLVLNSSAFESQNNDSKTIKKETALLESSKPKRSFFNKLFGKDYTQDKINEFINAEKNKEPFTGSKVEVAMLIFSQKYLSLKTGTVSNLRNKMMGLPSKKIVYEVPFESKRKWSMIVTSLRDDPEHFQIFIKGASEIIASFCNKITLPTSGEVVPMDSDKVLANIELMAQDALRTIAVAHMKIPKDSFDLEVSADDVIQQLGSNFILDALIGVKDPLRPNVRESVLKCHTAGVTVRMVTGDNLTTAKAIAVNAAILPPLDEKHDYISMEGPVFRKLSDSELNDVVPKLRVLARSSPEDKRILTAKLMALGEVVAVTGDGTNDAPSLKLADVGFAMGIAGTEVSKEASDVILTRDDFTSIVEACKWGRCVAVSIKKFVQFQLTVNVTAVVLTFVSAVASSEETSVLTAVQLLWVNLIMDTLAALALATDKPSDDILKKKPSGRFTPLISPAMYKMLFFQCINQITITFVLHFRGAKIFFGDNPTSHQKQQISSLTFNTFVWLQFFAMIATRKFDEADGIKNPKDRFTLYNLNFFDGFFSNFYFLGIIAVIGGFQVLIMFVGGATFSMARQTGGMWATAIICGLMSLVVAFIVRLIPDHWLTRFVPQGLVDWVEYYLFMGWLRARSHRKKLRKQKDDSSLINLDAKENNYSSGDESSNLENGLHIDKRIN</sequence>
<dbReference type="PANTHER" id="PTHR24093:SF369">
    <property type="entry name" value="CALCIUM-TRANSPORTING ATPASE"/>
    <property type="match status" value="1"/>
</dbReference>
<dbReference type="EC" id="7.2.2.10" evidence="14"/>
<dbReference type="Pfam" id="PF00122">
    <property type="entry name" value="E1-E2_ATPase"/>
    <property type="match status" value="1"/>
</dbReference>
<dbReference type="GO" id="GO:0005388">
    <property type="term" value="F:P-type calcium transporter activity"/>
    <property type="evidence" value="ECO:0007669"/>
    <property type="project" value="UniProtKB-EC"/>
</dbReference>
<keyword evidence="13 14" id="KW-0472">Membrane</keyword>
<keyword evidence="11 14" id="KW-1133">Transmembrane helix</keyword>
<comment type="similarity">
    <text evidence="14">Belongs to the cation transport ATPase (P-type) (TC 3.A.3) family.</text>
</comment>
<dbReference type="NCBIfam" id="TIGR01517">
    <property type="entry name" value="ATPase-IIB_Ca"/>
    <property type="match status" value="1"/>
</dbReference>
<evidence type="ECO:0000256" key="5">
    <source>
        <dbReference type="ARBA" id="ARBA00022723"/>
    </source>
</evidence>
<dbReference type="SFLD" id="SFLDF00027">
    <property type="entry name" value="p-type_atpase"/>
    <property type="match status" value="1"/>
</dbReference>
<dbReference type="OrthoDB" id="3352408at2759"/>
<dbReference type="Gene3D" id="2.70.150.10">
    <property type="entry name" value="Calcium-transporting ATPase, cytoplasmic transduction domain A"/>
    <property type="match status" value="1"/>
</dbReference>
<evidence type="ECO:0000256" key="4">
    <source>
        <dbReference type="ARBA" id="ARBA00022692"/>
    </source>
</evidence>
<keyword evidence="4 14" id="KW-0812">Transmembrane</keyword>
<dbReference type="FunFam" id="1.20.1110.10:FF:000002">
    <property type="entry name" value="Calcium-transporting ATPase"/>
    <property type="match status" value="1"/>
</dbReference>
<accession>A0A1B7TF85</accession>
<feature type="transmembrane region" description="Helical" evidence="14">
    <location>
        <begin position="373"/>
        <end position="400"/>
    </location>
</feature>
<evidence type="ECO:0000256" key="9">
    <source>
        <dbReference type="ARBA" id="ARBA00022842"/>
    </source>
</evidence>
<evidence type="ECO:0000256" key="14">
    <source>
        <dbReference type="RuleBase" id="RU361146"/>
    </source>
</evidence>
<dbReference type="Gene3D" id="3.40.1110.10">
    <property type="entry name" value="Calcium-transporting ATPase, cytoplasmic domain N"/>
    <property type="match status" value="1"/>
</dbReference>
<evidence type="ECO:0000313" key="16">
    <source>
        <dbReference type="EMBL" id="OBA27384.1"/>
    </source>
</evidence>
<dbReference type="GO" id="GO:0012505">
    <property type="term" value="C:endomembrane system"/>
    <property type="evidence" value="ECO:0007669"/>
    <property type="project" value="UniProtKB-SubCell"/>
</dbReference>
<dbReference type="GO" id="GO:0006874">
    <property type="term" value="P:intracellular calcium ion homeostasis"/>
    <property type="evidence" value="ECO:0007669"/>
    <property type="project" value="TreeGrafter"/>
</dbReference>
<evidence type="ECO:0000256" key="6">
    <source>
        <dbReference type="ARBA" id="ARBA00022741"/>
    </source>
</evidence>
<dbReference type="InterPro" id="IPR036412">
    <property type="entry name" value="HAD-like_sf"/>
</dbReference>
<dbReference type="EMBL" id="LXPE01000009">
    <property type="protein sequence ID" value="OBA27384.1"/>
    <property type="molecule type" value="Genomic_DNA"/>
</dbReference>
<dbReference type="SFLD" id="SFLDG00002">
    <property type="entry name" value="C1.7:_P-type_atpase_like"/>
    <property type="match status" value="1"/>
</dbReference>
<dbReference type="PANTHER" id="PTHR24093">
    <property type="entry name" value="CATION TRANSPORTING ATPASE"/>
    <property type="match status" value="1"/>
</dbReference>
<keyword evidence="9" id="KW-0460">Magnesium</keyword>
<name>A0A1B7TF85_9ASCO</name>
<comment type="caution">
    <text evidence="14">Lacks conserved residue(s) required for the propagation of feature annotation.</text>
</comment>
<feature type="domain" description="Cation-transporting P-type ATPase N-terminal" evidence="15">
    <location>
        <begin position="45"/>
        <end position="121"/>
    </location>
</feature>
<feature type="transmembrane region" description="Helical" evidence="14">
    <location>
        <begin position="324"/>
        <end position="348"/>
    </location>
</feature>
<dbReference type="Gene3D" id="1.20.1110.10">
    <property type="entry name" value="Calcium-transporting ATPase, transmembrane domain"/>
    <property type="match status" value="1"/>
</dbReference>
<dbReference type="InterPro" id="IPR023298">
    <property type="entry name" value="ATPase_P-typ_TM_dom_sf"/>
</dbReference>
<dbReference type="InterPro" id="IPR004014">
    <property type="entry name" value="ATPase_P-typ_cation-transptr_N"/>
</dbReference>
<evidence type="ECO:0000259" key="15">
    <source>
        <dbReference type="SMART" id="SM00831"/>
    </source>
</evidence>
<dbReference type="SUPFAM" id="SSF81660">
    <property type="entry name" value="Metal cation-transporting ATPase, ATP-binding domain N"/>
    <property type="match status" value="1"/>
</dbReference>
<dbReference type="InterPro" id="IPR023299">
    <property type="entry name" value="ATPase_P-typ_cyto_dom_N"/>
</dbReference>
<dbReference type="InterPro" id="IPR006408">
    <property type="entry name" value="P-type_ATPase_IIB"/>
</dbReference>
<evidence type="ECO:0000313" key="17">
    <source>
        <dbReference type="Proteomes" id="UP000092321"/>
    </source>
</evidence>
<keyword evidence="12 14" id="KW-0406">Ion transport</keyword>
<dbReference type="Pfam" id="PF08282">
    <property type="entry name" value="Hydrolase_3"/>
    <property type="match status" value="1"/>
</dbReference>
<dbReference type="InterPro" id="IPR059000">
    <property type="entry name" value="ATPase_P-type_domA"/>
</dbReference>
<comment type="caution">
    <text evidence="16">The sequence shown here is derived from an EMBL/GenBank/DDBJ whole genome shotgun (WGS) entry which is preliminary data.</text>
</comment>
<keyword evidence="7 14" id="KW-0106">Calcium</keyword>
<dbReference type="Proteomes" id="UP000092321">
    <property type="component" value="Unassembled WGS sequence"/>
</dbReference>
<dbReference type="AlphaFoldDB" id="A0A1B7TF85"/>
<evidence type="ECO:0000256" key="2">
    <source>
        <dbReference type="ARBA" id="ARBA00022448"/>
    </source>
</evidence>
<dbReference type="InterPro" id="IPR018303">
    <property type="entry name" value="ATPase_P-typ_P_site"/>
</dbReference>
<dbReference type="Gene3D" id="3.40.50.1000">
    <property type="entry name" value="HAD superfamily/HAD-like"/>
    <property type="match status" value="1"/>
</dbReference>
<dbReference type="Pfam" id="PF00689">
    <property type="entry name" value="Cation_ATPase_C"/>
    <property type="match status" value="1"/>
</dbReference>
<dbReference type="PRINTS" id="PR00119">
    <property type="entry name" value="CATATPASE"/>
</dbReference>